<evidence type="ECO:0000256" key="12">
    <source>
        <dbReference type="ARBA" id="ARBA00023012"/>
    </source>
</evidence>
<dbReference type="AlphaFoldDB" id="A0A1L3JBR2"/>
<comment type="subcellular location">
    <subcellularLocation>
        <location evidence="3">Cytoplasm</location>
    </subcellularLocation>
</comment>
<evidence type="ECO:0000256" key="4">
    <source>
        <dbReference type="ARBA" id="ARBA00012438"/>
    </source>
</evidence>
<comment type="catalytic activity">
    <reaction evidence="1">
        <text>ATP + protein L-histidine = ADP + protein N-phospho-L-histidine.</text>
        <dbReference type="EC" id="2.7.13.3"/>
    </reaction>
</comment>
<dbReference type="GO" id="GO:0046983">
    <property type="term" value="F:protein dimerization activity"/>
    <property type="evidence" value="ECO:0007669"/>
    <property type="project" value="InterPro"/>
</dbReference>
<keyword evidence="9" id="KW-0479">Metal-binding</keyword>
<dbReference type="CDD" id="cd16917">
    <property type="entry name" value="HATPase_UhpB-NarQ-NarX-like"/>
    <property type="match status" value="1"/>
</dbReference>
<evidence type="ECO:0000313" key="18">
    <source>
        <dbReference type="EMBL" id="APG62560.1"/>
    </source>
</evidence>
<dbReference type="SMART" id="SM00387">
    <property type="entry name" value="HATPase_c"/>
    <property type="match status" value="1"/>
</dbReference>
<sequence>MLVVVILVQAIYWLAIDRPIFRGAPSKEPALVDVSDVAVARLTTPSFAEAAGARYSPVTLPWTYCCDTALFAVQMTFNIDQVPADGLGIYPNMQADNFMLALNGSPIIVRGRMEPGNGSFHGQVRTLSHMPSGLLKTGANKLTFITLRDGFPYTDVFEPKIAEYSVLEHYVARRLFLASDFYLLTGGLLSLLGLIAIIMMFRSDDWRFAAWLSLFCLGFVANAGYYLWLDPPFDGWGRMLVFFAISHLIPAAMLCFIDSWTGRPVRWLQPITMAIYMCVMVVIAYYIYFVPMPNGFDIPVMIWIWHLGISAVAVAVRLIWHFATSAEDRLLESALMTVIAAALMMDAALNWFPELELLEDNVGNSAVFLLLAMNATFLFRNFRLFQSQGALNMMLQEKVTLREAELAEAALREQALVREQAHDEERRRIMRDLHDGLGSQLMTMMLSARMGEADPPKIAEGLQGVIDEMRLMVDSMDSVGDSLEAAFATFRARIEPRIVAAGFNFQWQQPAAINAPNMGPRDVLQIFRILQEAVTNAIKHSGGSDIMVEISTNADAAIIIMVNDNGCGVVGGVDSDNTASGDAGGGVGRGLSNMRDRARAVGAEYAIYSILGKGTRVTISLPRPA</sequence>
<dbReference type="InterPro" id="IPR003594">
    <property type="entry name" value="HATPase_dom"/>
</dbReference>
<feature type="domain" description="Histidine kinase" evidence="17">
    <location>
        <begin position="522"/>
        <end position="625"/>
    </location>
</feature>
<dbReference type="PANTHER" id="PTHR24421">
    <property type="entry name" value="NITRATE/NITRITE SENSOR PROTEIN NARX-RELATED"/>
    <property type="match status" value="1"/>
</dbReference>
<dbReference type="RefSeq" id="WP_072559211.1">
    <property type="nucleotide sequence ID" value="NZ_CP018154.1"/>
</dbReference>
<reference evidence="18 19" key="1">
    <citation type="submission" date="2016-11" db="EMBL/GenBank/DDBJ databases">
        <title>Sphingorhabdus sp. LPB0140, isolated from marine environment.</title>
        <authorList>
            <person name="Kim E."/>
            <person name="Yi H."/>
        </authorList>
    </citation>
    <scope>NUCLEOTIDE SEQUENCE [LARGE SCALE GENOMIC DNA]</scope>
    <source>
        <strain evidence="18 19">LPB0140</strain>
    </source>
</reference>
<protein>
    <recommendedName>
        <fullName evidence="5">Oxygen sensor histidine kinase NreB</fullName>
        <ecNumber evidence="4">2.7.13.3</ecNumber>
    </recommendedName>
    <alternativeName>
        <fullName evidence="15">Nitrogen regulation protein B</fullName>
    </alternativeName>
</protein>
<dbReference type="SUPFAM" id="SSF55874">
    <property type="entry name" value="ATPase domain of HSP90 chaperone/DNA topoisomerase II/histidine kinase"/>
    <property type="match status" value="1"/>
</dbReference>
<dbReference type="PROSITE" id="PS50109">
    <property type="entry name" value="HIS_KIN"/>
    <property type="match status" value="1"/>
</dbReference>
<keyword evidence="6" id="KW-0004">4Fe-4S</keyword>
<evidence type="ECO:0000256" key="2">
    <source>
        <dbReference type="ARBA" id="ARBA00001966"/>
    </source>
</evidence>
<feature type="transmembrane region" description="Helical" evidence="16">
    <location>
        <begin position="240"/>
        <end position="260"/>
    </location>
</feature>
<evidence type="ECO:0000256" key="6">
    <source>
        <dbReference type="ARBA" id="ARBA00022485"/>
    </source>
</evidence>
<evidence type="ECO:0000256" key="7">
    <source>
        <dbReference type="ARBA" id="ARBA00022490"/>
    </source>
</evidence>
<keyword evidence="12" id="KW-0902">Two-component regulatory system</keyword>
<keyword evidence="11" id="KW-0408">Iron</keyword>
<evidence type="ECO:0000256" key="11">
    <source>
        <dbReference type="ARBA" id="ARBA00023004"/>
    </source>
</evidence>
<dbReference type="InterPro" id="IPR011712">
    <property type="entry name" value="Sig_transdc_His_kin_sub3_dim/P"/>
</dbReference>
<dbReference type="InterPro" id="IPR036890">
    <property type="entry name" value="HATPase_C_sf"/>
</dbReference>
<dbReference type="GO" id="GO:0016020">
    <property type="term" value="C:membrane"/>
    <property type="evidence" value="ECO:0007669"/>
    <property type="project" value="InterPro"/>
</dbReference>
<dbReference type="Pfam" id="PF07730">
    <property type="entry name" value="HisKA_3"/>
    <property type="match status" value="1"/>
</dbReference>
<keyword evidence="16" id="KW-1133">Transmembrane helix</keyword>
<feature type="transmembrane region" description="Helical" evidence="16">
    <location>
        <begin position="208"/>
        <end position="228"/>
    </location>
</feature>
<dbReference type="InterPro" id="IPR050482">
    <property type="entry name" value="Sensor_HK_TwoCompSys"/>
</dbReference>
<comment type="function">
    <text evidence="14">Member of the two-component regulatory system NreB/NreC involved in the control of dissimilatory nitrate/nitrite reduction in response to oxygen. NreB functions as a direct oxygen sensor histidine kinase which is autophosphorylated, in the absence of oxygen, probably at the conserved histidine residue, and transfers its phosphate group probably to a conserved aspartate residue of NreC. NreB/NreC activates the expression of the nitrate (narGHJI) and nitrite (nir) reductase operons, as well as the putative nitrate transporter gene narT.</text>
</comment>
<comment type="cofactor">
    <cofactor evidence="2">
        <name>[4Fe-4S] cluster</name>
        <dbReference type="ChEBI" id="CHEBI:49883"/>
    </cofactor>
</comment>
<gene>
    <name evidence="18" type="ORF">LPB140_06920</name>
</gene>
<dbReference type="GO" id="GO:0000155">
    <property type="term" value="F:phosphorelay sensor kinase activity"/>
    <property type="evidence" value="ECO:0007669"/>
    <property type="project" value="InterPro"/>
</dbReference>
<keyword evidence="10" id="KW-0418">Kinase</keyword>
<feature type="transmembrane region" description="Helical" evidence="16">
    <location>
        <begin position="267"/>
        <end position="288"/>
    </location>
</feature>
<dbReference type="KEGG" id="sphl:LPB140_06920"/>
<dbReference type="Gene3D" id="1.20.5.1930">
    <property type="match status" value="1"/>
</dbReference>
<evidence type="ECO:0000256" key="16">
    <source>
        <dbReference type="SAM" id="Phobius"/>
    </source>
</evidence>
<feature type="transmembrane region" description="Helical" evidence="16">
    <location>
        <begin position="334"/>
        <end position="353"/>
    </location>
</feature>
<dbReference type="InterPro" id="IPR005467">
    <property type="entry name" value="His_kinase_dom"/>
</dbReference>
<evidence type="ECO:0000256" key="10">
    <source>
        <dbReference type="ARBA" id="ARBA00022777"/>
    </source>
</evidence>
<dbReference type="GO" id="GO:0046872">
    <property type="term" value="F:metal ion binding"/>
    <property type="evidence" value="ECO:0007669"/>
    <property type="project" value="UniProtKB-KW"/>
</dbReference>
<dbReference type="EC" id="2.7.13.3" evidence="4"/>
<dbReference type="Pfam" id="PF02518">
    <property type="entry name" value="HATPase_c"/>
    <property type="match status" value="1"/>
</dbReference>
<feature type="transmembrane region" description="Helical" evidence="16">
    <location>
        <begin position="181"/>
        <end position="201"/>
    </location>
</feature>
<accession>A0A1L3JBR2</accession>
<dbReference type="EMBL" id="CP018154">
    <property type="protein sequence ID" value="APG62560.1"/>
    <property type="molecule type" value="Genomic_DNA"/>
</dbReference>
<keyword evidence="16" id="KW-0812">Transmembrane</keyword>
<feature type="transmembrane region" description="Helical" evidence="16">
    <location>
        <begin position="365"/>
        <end position="385"/>
    </location>
</feature>
<dbReference type="Proteomes" id="UP000242561">
    <property type="component" value="Chromosome"/>
</dbReference>
<keyword evidence="19" id="KW-1185">Reference proteome</keyword>
<keyword evidence="13" id="KW-0411">Iron-sulfur</keyword>
<proteinExistence type="predicted"/>
<dbReference type="OrthoDB" id="9797605at2"/>
<evidence type="ECO:0000256" key="14">
    <source>
        <dbReference type="ARBA" id="ARBA00024827"/>
    </source>
</evidence>
<organism evidence="18 19">
    <name type="scientific">Sphingorhabdus lutea</name>
    <dbReference type="NCBI Taxonomy" id="1913578"/>
    <lineage>
        <taxon>Bacteria</taxon>
        <taxon>Pseudomonadati</taxon>
        <taxon>Pseudomonadota</taxon>
        <taxon>Alphaproteobacteria</taxon>
        <taxon>Sphingomonadales</taxon>
        <taxon>Sphingomonadaceae</taxon>
        <taxon>Sphingorhabdus</taxon>
    </lineage>
</organism>
<evidence type="ECO:0000256" key="9">
    <source>
        <dbReference type="ARBA" id="ARBA00022723"/>
    </source>
</evidence>
<keyword evidence="8" id="KW-0808">Transferase</keyword>
<evidence type="ECO:0000256" key="15">
    <source>
        <dbReference type="ARBA" id="ARBA00030800"/>
    </source>
</evidence>
<evidence type="ECO:0000256" key="8">
    <source>
        <dbReference type="ARBA" id="ARBA00022679"/>
    </source>
</evidence>
<evidence type="ECO:0000313" key="19">
    <source>
        <dbReference type="Proteomes" id="UP000242561"/>
    </source>
</evidence>
<evidence type="ECO:0000256" key="1">
    <source>
        <dbReference type="ARBA" id="ARBA00000085"/>
    </source>
</evidence>
<keyword evidence="16" id="KW-0472">Membrane</keyword>
<dbReference type="STRING" id="1913578.LPB140_06920"/>
<dbReference type="PANTHER" id="PTHR24421:SF58">
    <property type="entry name" value="SIGNAL TRANSDUCTION HISTIDINE-PROTEIN KINASE_PHOSPHATASE UHPB"/>
    <property type="match status" value="1"/>
</dbReference>
<dbReference type="Gene3D" id="3.30.565.10">
    <property type="entry name" value="Histidine kinase-like ATPase, C-terminal domain"/>
    <property type="match status" value="1"/>
</dbReference>
<evidence type="ECO:0000256" key="13">
    <source>
        <dbReference type="ARBA" id="ARBA00023014"/>
    </source>
</evidence>
<dbReference type="GO" id="GO:0005737">
    <property type="term" value="C:cytoplasm"/>
    <property type="evidence" value="ECO:0007669"/>
    <property type="project" value="UniProtKB-SubCell"/>
</dbReference>
<evidence type="ECO:0000256" key="5">
    <source>
        <dbReference type="ARBA" id="ARBA00017322"/>
    </source>
</evidence>
<feature type="transmembrane region" description="Helical" evidence="16">
    <location>
        <begin position="300"/>
        <end position="322"/>
    </location>
</feature>
<name>A0A1L3JBR2_9SPHN</name>
<dbReference type="PRINTS" id="PR00344">
    <property type="entry name" value="BCTRLSENSOR"/>
</dbReference>
<evidence type="ECO:0000256" key="3">
    <source>
        <dbReference type="ARBA" id="ARBA00004496"/>
    </source>
</evidence>
<dbReference type="InterPro" id="IPR004358">
    <property type="entry name" value="Sig_transdc_His_kin-like_C"/>
</dbReference>
<dbReference type="GO" id="GO:0051539">
    <property type="term" value="F:4 iron, 4 sulfur cluster binding"/>
    <property type="evidence" value="ECO:0007669"/>
    <property type="project" value="UniProtKB-KW"/>
</dbReference>
<keyword evidence="7" id="KW-0963">Cytoplasm</keyword>
<evidence type="ECO:0000259" key="17">
    <source>
        <dbReference type="PROSITE" id="PS50109"/>
    </source>
</evidence>